<accession>A0A1L3ZB98</accession>
<dbReference type="GO" id="GO:0003677">
    <property type="term" value="F:DNA binding"/>
    <property type="evidence" value="ECO:0007669"/>
    <property type="project" value="InterPro"/>
</dbReference>
<dbReference type="GO" id="GO:0006355">
    <property type="term" value="P:regulation of DNA-templated transcription"/>
    <property type="evidence" value="ECO:0007669"/>
    <property type="project" value="InterPro"/>
</dbReference>
<gene>
    <name evidence="2" type="ORF">BMW22_15845</name>
</gene>
<dbReference type="InterPro" id="IPR005569">
    <property type="entry name" value="Arc_DNA-bd_dom"/>
</dbReference>
<name>A0A1L3ZB98_RHILE</name>
<dbReference type="InterPro" id="IPR013321">
    <property type="entry name" value="Arc_rbn_hlx_hlx"/>
</dbReference>
<feature type="domain" description="Arc-like DNA binding" evidence="1">
    <location>
        <begin position="2"/>
        <end position="46"/>
    </location>
</feature>
<reference evidence="2 3" key="1">
    <citation type="submission" date="2016-11" db="EMBL/GenBank/DDBJ databases">
        <title>Rhizobium leguminosarum bv. viciae strain Vaf12 isolated from Vavilovia formosa root nodules from Russia, Dagestan.</title>
        <authorList>
            <person name="Kimeklis A."/>
        </authorList>
    </citation>
    <scope>NUCLEOTIDE SEQUENCE [LARGE SCALE GENOMIC DNA]</scope>
    <source>
        <strain evidence="2 3">Vaf-108</strain>
    </source>
</reference>
<protein>
    <recommendedName>
        <fullName evidence="1">Arc-like DNA binding domain-containing protein</fullName>
    </recommendedName>
</protein>
<dbReference type="EMBL" id="CP018228">
    <property type="protein sequence ID" value="API52898.1"/>
    <property type="molecule type" value="Genomic_DNA"/>
</dbReference>
<dbReference type="RefSeq" id="WP_072639343.1">
    <property type="nucleotide sequence ID" value="NZ_CP018228.1"/>
</dbReference>
<evidence type="ECO:0000313" key="2">
    <source>
        <dbReference type="EMBL" id="API52898.1"/>
    </source>
</evidence>
<dbReference type="SUPFAM" id="SSF47598">
    <property type="entry name" value="Ribbon-helix-helix"/>
    <property type="match status" value="1"/>
</dbReference>
<evidence type="ECO:0000259" key="1">
    <source>
        <dbReference type="Pfam" id="PF03869"/>
    </source>
</evidence>
<evidence type="ECO:0000313" key="3">
    <source>
        <dbReference type="Proteomes" id="UP000183050"/>
    </source>
</evidence>
<dbReference type="Pfam" id="PF03869">
    <property type="entry name" value="Arc"/>
    <property type="match status" value="1"/>
</dbReference>
<dbReference type="Proteomes" id="UP000183050">
    <property type="component" value="Chromosome"/>
</dbReference>
<sequence length="71" mass="8206">MSKDDPQFNLRIPSDLRRKLAAAAKENNRSVTAEINSRLESTFISEQPYSEISAVNEIIDRAKFLLKHFKR</sequence>
<organism evidence="2 3">
    <name type="scientific">Rhizobium leguminosarum</name>
    <dbReference type="NCBI Taxonomy" id="384"/>
    <lineage>
        <taxon>Bacteria</taxon>
        <taxon>Pseudomonadati</taxon>
        <taxon>Pseudomonadota</taxon>
        <taxon>Alphaproteobacteria</taxon>
        <taxon>Hyphomicrobiales</taxon>
        <taxon>Rhizobiaceae</taxon>
        <taxon>Rhizobium/Agrobacterium group</taxon>
        <taxon>Rhizobium</taxon>
    </lineage>
</organism>
<dbReference type="Gene3D" id="1.10.1220.10">
    <property type="entry name" value="Met repressor-like"/>
    <property type="match status" value="1"/>
</dbReference>
<dbReference type="InterPro" id="IPR010985">
    <property type="entry name" value="Ribbon_hlx_hlx"/>
</dbReference>
<proteinExistence type="predicted"/>
<dbReference type="AlphaFoldDB" id="A0A1L3ZB98"/>